<dbReference type="AlphaFoldDB" id="A0A5B9MQ82"/>
<protein>
    <recommendedName>
        <fullName evidence="3">DUF2934 domain-containing protein</fullName>
    </recommendedName>
</protein>
<dbReference type="EMBL" id="CP036264">
    <property type="protein sequence ID" value="QEG01896.1"/>
    <property type="molecule type" value="Genomic_DNA"/>
</dbReference>
<reference evidence="1 2" key="1">
    <citation type="submission" date="2019-02" db="EMBL/GenBank/DDBJ databases">
        <title>Planctomycetal bacteria perform biofilm scaping via a novel small molecule.</title>
        <authorList>
            <person name="Jeske O."/>
            <person name="Boedeker C."/>
            <person name="Wiegand S."/>
            <person name="Breitling P."/>
            <person name="Kallscheuer N."/>
            <person name="Jogler M."/>
            <person name="Rohde M."/>
            <person name="Petersen J."/>
            <person name="Medema M.H."/>
            <person name="Surup F."/>
            <person name="Jogler C."/>
        </authorList>
    </citation>
    <scope>NUCLEOTIDE SEQUENCE [LARGE SCALE GENOMIC DNA]</scope>
    <source>
        <strain evidence="1 2">Mal15</strain>
    </source>
</reference>
<keyword evidence="2" id="KW-1185">Reference proteome</keyword>
<evidence type="ECO:0000313" key="2">
    <source>
        <dbReference type="Proteomes" id="UP000321353"/>
    </source>
</evidence>
<organism evidence="1 2">
    <name type="scientific">Stieleria maiorica</name>
    <dbReference type="NCBI Taxonomy" id="2795974"/>
    <lineage>
        <taxon>Bacteria</taxon>
        <taxon>Pseudomonadati</taxon>
        <taxon>Planctomycetota</taxon>
        <taxon>Planctomycetia</taxon>
        <taxon>Pirellulales</taxon>
        <taxon>Pirellulaceae</taxon>
        <taxon>Stieleria</taxon>
    </lineage>
</organism>
<evidence type="ECO:0000313" key="1">
    <source>
        <dbReference type="EMBL" id="QEG01896.1"/>
    </source>
</evidence>
<gene>
    <name evidence="1" type="ORF">Mal15_59770</name>
</gene>
<accession>A0A5B9MQ82</accession>
<dbReference type="Proteomes" id="UP000321353">
    <property type="component" value="Chromosome"/>
</dbReference>
<evidence type="ECO:0008006" key="3">
    <source>
        <dbReference type="Google" id="ProtNLM"/>
    </source>
</evidence>
<proteinExistence type="predicted"/>
<sequence>MMNNAPSTLSEDQIAQIEQHKYFMSEKAGYDVGWEHAEQDWREKFGPAATGHEAATTTMPRPKGLGGFFRRLISRAAV</sequence>
<name>A0A5B9MQ82_9BACT</name>
<dbReference type="KEGG" id="smam:Mal15_59770"/>